<organism evidence="3 4">
    <name type="scientific">Streptomyces cyanogenus</name>
    <dbReference type="NCBI Taxonomy" id="80860"/>
    <lineage>
        <taxon>Bacteria</taxon>
        <taxon>Bacillati</taxon>
        <taxon>Actinomycetota</taxon>
        <taxon>Actinomycetes</taxon>
        <taxon>Kitasatosporales</taxon>
        <taxon>Streptomycetaceae</taxon>
        <taxon>Streptomyces</taxon>
    </lineage>
</organism>
<dbReference type="Proteomes" id="UP000663908">
    <property type="component" value="Chromosome"/>
</dbReference>
<accession>A0ABX7U715</accession>
<evidence type="ECO:0000313" key="4">
    <source>
        <dbReference type="Proteomes" id="UP000663908"/>
    </source>
</evidence>
<dbReference type="InterPro" id="IPR049945">
    <property type="entry name" value="AAA_22"/>
</dbReference>
<dbReference type="InterPro" id="IPR027417">
    <property type="entry name" value="P-loop_NTPase"/>
</dbReference>
<dbReference type="EMBL" id="CP071839">
    <property type="protein sequence ID" value="QTE03215.1"/>
    <property type="molecule type" value="Genomic_DNA"/>
</dbReference>
<dbReference type="Gene3D" id="3.40.50.300">
    <property type="entry name" value="P-loop containing nucleotide triphosphate hydrolases"/>
    <property type="match status" value="1"/>
</dbReference>
<reference evidence="3 4" key="1">
    <citation type="submission" date="2021-03" db="EMBL/GenBank/DDBJ databases">
        <title>Complete genome sequence of Streptomyces cyanogenus S136, producer of anticancer angucycline landomycin A.</title>
        <authorList>
            <person name="Hrab P."/>
            <person name="Ruckert C."/>
            <person name="Busche T."/>
            <person name="Ostash I."/>
            <person name="Kalinowski J."/>
            <person name="Fedorenko V."/>
            <person name="Yushchuk O."/>
            <person name="Ostash B."/>
        </authorList>
    </citation>
    <scope>NUCLEOTIDE SEQUENCE [LARGE SCALE GENOMIC DNA]</scope>
    <source>
        <strain evidence="3 4">S136</strain>
    </source>
</reference>
<evidence type="ECO:0000313" key="3">
    <source>
        <dbReference type="EMBL" id="QTE03215.1"/>
    </source>
</evidence>
<evidence type="ECO:0000259" key="1">
    <source>
        <dbReference type="Pfam" id="PF13401"/>
    </source>
</evidence>
<keyword evidence="4" id="KW-1185">Reference proteome</keyword>
<dbReference type="Pfam" id="PF13401">
    <property type="entry name" value="AAA_22"/>
    <property type="match status" value="1"/>
</dbReference>
<name>A0ABX7U715_STRCY</name>
<dbReference type="EMBL" id="CP071839">
    <property type="protein sequence ID" value="QTD95775.1"/>
    <property type="molecule type" value="Genomic_DNA"/>
</dbReference>
<dbReference type="RefSeq" id="WP_208029882.1">
    <property type="nucleotide sequence ID" value="NZ_CP071839.1"/>
</dbReference>
<proteinExistence type="predicted"/>
<protein>
    <recommendedName>
        <fullName evidence="1">ORC1/DEAH AAA+ ATPase domain-containing protein</fullName>
    </recommendedName>
</protein>
<feature type="domain" description="ORC1/DEAH AAA+ ATPase" evidence="1">
    <location>
        <begin position="113"/>
        <end position="241"/>
    </location>
</feature>
<gene>
    <name evidence="2" type="ORF">S1361_00385</name>
    <name evidence="3" type="ORF">S1361_38115</name>
</gene>
<evidence type="ECO:0000313" key="2">
    <source>
        <dbReference type="EMBL" id="QTD95775.1"/>
    </source>
</evidence>
<sequence length="360" mass="40393">MTPPVQALSDDIPALVPDDDIRLLVDSPAPTPVFAAPRPLWLDTLSNWRTFAALDRTRPDLADSPPPDAKVSDNDLRLRYHALMPTVVTPAIGRALVVVHQHLLSNRERTHGKPGVIIEGPRGTGKTEILQYIGRYYENKIARLYEPDENRVPVIALRVPPLTRGGRRNWATSFASFLGLKHDGGTDPTRSVCHVMRNSSTLLVLVDGIEQLRAGADAEESLAYLEEISEKTGATFVFAGRAARSIVDPLTRDRETALADHEEIWGDYASLRTSRIGYDDEGRKLFAKIVREFDKRLCLHHHQPDDLTNLHEYLHRRSKGYMRALSQLVSQGAQKAIWEKKERITQDLLETLAIGRSNII</sequence>
<dbReference type="SUPFAM" id="SSF52540">
    <property type="entry name" value="P-loop containing nucleoside triphosphate hydrolases"/>
    <property type="match status" value="1"/>
</dbReference>